<comment type="caution">
    <text evidence="3">The sequence shown here is derived from an EMBL/GenBank/DDBJ whole genome shotgun (WGS) entry which is preliminary data.</text>
</comment>
<feature type="compositionally biased region" description="Basic and acidic residues" evidence="2">
    <location>
        <begin position="1"/>
        <end position="20"/>
    </location>
</feature>
<name>A0A1D1V0S2_RAMVA</name>
<dbReference type="Pfam" id="PF10046">
    <property type="entry name" value="BLOC1_2"/>
    <property type="match status" value="1"/>
</dbReference>
<dbReference type="GO" id="GO:0016197">
    <property type="term" value="P:endosomal transport"/>
    <property type="evidence" value="ECO:0007669"/>
    <property type="project" value="TreeGrafter"/>
</dbReference>
<dbReference type="AlphaFoldDB" id="A0A1D1V0S2"/>
<dbReference type="GO" id="GO:0043015">
    <property type="term" value="F:gamma-tubulin binding"/>
    <property type="evidence" value="ECO:0007669"/>
    <property type="project" value="TreeGrafter"/>
</dbReference>
<evidence type="ECO:0000256" key="1">
    <source>
        <dbReference type="ARBA" id="ARBA00008468"/>
    </source>
</evidence>
<dbReference type="OrthoDB" id="244061at2759"/>
<dbReference type="PANTHER" id="PTHR46479">
    <property type="entry name" value="BIOGENESIS OF LYSOSOME-RELATED ORGANELLES COMPLEX 1 SUBUNIT 2"/>
    <property type="match status" value="1"/>
</dbReference>
<dbReference type="GO" id="GO:0000930">
    <property type="term" value="C:gamma-tubulin complex"/>
    <property type="evidence" value="ECO:0007669"/>
    <property type="project" value="TreeGrafter"/>
</dbReference>
<dbReference type="PANTHER" id="PTHR46479:SF1">
    <property type="entry name" value="BIOGENESIS OF LYSOSOME-RELATED ORGANELLES COMPLEX 1 SUBUNIT 2"/>
    <property type="match status" value="1"/>
</dbReference>
<dbReference type="InterPro" id="IPR019269">
    <property type="entry name" value="BLOC1_su2"/>
</dbReference>
<keyword evidence="4" id="KW-1185">Reference proteome</keyword>
<proteinExistence type="inferred from homology"/>
<organism evidence="3 4">
    <name type="scientific">Ramazzottius varieornatus</name>
    <name type="common">Water bear</name>
    <name type="synonym">Tardigrade</name>
    <dbReference type="NCBI Taxonomy" id="947166"/>
    <lineage>
        <taxon>Eukaryota</taxon>
        <taxon>Metazoa</taxon>
        <taxon>Ecdysozoa</taxon>
        <taxon>Tardigrada</taxon>
        <taxon>Eutardigrada</taxon>
        <taxon>Parachela</taxon>
        <taxon>Hypsibioidea</taxon>
        <taxon>Ramazzottiidae</taxon>
        <taxon>Ramazzottius</taxon>
    </lineage>
</organism>
<feature type="region of interest" description="Disordered" evidence="2">
    <location>
        <begin position="1"/>
        <end position="25"/>
    </location>
</feature>
<dbReference type="GO" id="GO:0031083">
    <property type="term" value="C:BLOC-1 complex"/>
    <property type="evidence" value="ECO:0007669"/>
    <property type="project" value="TreeGrafter"/>
</dbReference>
<dbReference type="EMBL" id="BDGG01000003">
    <property type="protein sequence ID" value="GAU95454.1"/>
    <property type="molecule type" value="Genomic_DNA"/>
</dbReference>
<dbReference type="STRING" id="947166.A0A1D1V0S2"/>
<evidence type="ECO:0000313" key="4">
    <source>
        <dbReference type="Proteomes" id="UP000186922"/>
    </source>
</evidence>
<evidence type="ECO:0008006" key="5">
    <source>
        <dbReference type="Google" id="ProtNLM"/>
    </source>
</evidence>
<dbReference type="GO" id="GO:0099078">
    <property type="term" value="C:BORC complex"/>
    <property type="evidence" value="ECO:0007669"/>
    <property type="project" value="TreeGrafter"/>
</dbReference>
<dbReference type="GO" id="GO:0032418">
    <property type="term" value="P:lysosome localization"/>
    <property type="evidence" value="ECO:0007669"/>
    <property type="project" value="TreeGrafter"/>
</dbReference>
<dbReference type="Proteomes" id="UP000186922">
    <property type="component" value="Unassembled WGS sequence"/>
</dbReference>
<protein>
    <recommendedName>
        <fullName evidence="5">Biogenesis of lysosome-related organelles complex 1 subunit 2</fullName>
    </recommendedName>
</protein>
<sequence>MERRQETAEKIEGHPSEPDRVPAVSDVSEGVDSVFDMEEIQRLYKNLLGRTSEYLKSEFEVTAEDYRLIQEMNNVSTEKYAQLLVTTKNAKTSLKTTNDRFSCIKPFLDRIDLVETQVNELERTIFRLDTYAKQLGNCAPSKSGSI</sequence>
<gene>
    <name evidence="3" type="primary">RvY_07068</name>
    <name evidence="3" type="synonym">RvY_07068.1</name>
    <name evidence="3" type="ORF">RvY_07068-1</name>
</gene>
<evidence type="ECO:0000256" key="2">
    <source>
        <dbReference type="SAM" id="MobiDB-lite"/>
    </source>
</evidence>
<accession>A0A1D1V0S2</accession>
<comment type="similarity">
    <text evidence="1">Belongs to the BLOC1S2 family.</text>
</comment>
<reference evidence="3 4" key="1">
    <citation type="journal article" date="2016" name="Nat. Commun.">
        <title>Extremotolerant tardigrade genome and improved radiotolerance of human cultured cells by tardigrade-unique protein.</title>
        <authorList>
            <person name="Hashimoto T."/>
            <person name="Horikawa D.D."/>
            <person name="Saito Y."/>
            <person name="Kuwahara H."/>
            <person name="Kozuka-Hata H."/>
            <person name="Shin-I T."/>
            <person name="Minakuchi Y."/>
            <person name="Ohishi K."/>
            <person name="Motoyama A."/>
            <person name="Aizu T."/>
            <person name="Enomoto A."/>
            <person name="Kondo K."/>
            <person name="Tanaka S."/>
            <person name="Hara Y."/>
            <person name="Koshikawa S."/>
            <person name="Sagara H."/>
            <person name="Miura T."/>
            <person name="Yokobori S."/>
            <person name="Miyagawa K."/>
            <person name="Suzuki Y."/>
            <person name="Kubo T."/>
            <person name="Oyama M."/>
            <person name="Kohara Y."/>
            <person name="Fujiyama A."/>
            <person name="Arakawa K."/>
            <person name="Katayama T."/>
            <person name="Toyoda A."/>
            <person name="Kunieda T."/>
        </authorList>
    </citation>
    <scope>NUCLEOTIDE SEQUENCE [LARGE SCALE GENOMIC DNA]</scope>
    <source>
        <strain evidence="3 4">YOKOZUNA-1</strain>
    </source>
</reference>
<evidence type="ECO:0000313" key="3">
    <source>
        <dbReference type="EMBL" id="GAU95454.1"/>
    </source>
</evidence>